<dbReference type="InterPro" id="IPR002942">
    <property type="entry name" value="S4_RNA-bd"/>
</dbReference>
<comment type="caution">
    <text evidence="7">The sequence shown here is derived from an EMBL/GenBank/DDBJ whole genome shotgun (WGS) entry which is preliminary data.</text>
</comment>
<reference evidence="7" key="1">
    <citation type="journal article" date="2020" name="mSystems">
        <title>Genome- and Community-Level Interaction Insights into Carbon Utilization and Element Cycling Functions of Hydrothermarchaeota in Hydrothermal Sediment.</title>
        <authorList>
            <person name="Zhou Z."/>
            <person name="Liu Y."/>
            <person name="Xu W."/>
            <person name="Pan J."/>
            <person name="Luo Z.H."/>
            <person name="Li M."/>
        </authorList>
    </citation>
    <scope>NUCLEOTIDE SEQUENCE [LARGE SCALE GENOMIC DNA]</scope>
    <source>
        <strain evidence="7">SpSt-783</strain>
    </source>
</reference>
<dbReference type="InterPro" id="IPR006224">
    <property type="entry name" value="PsdUridine_synth_RluA-like_CS"/>
</dbReference>
<dbReference type="Pfam" id="PF00849">
    <property type="entry name" value="PseudoU_synth_2"/>
    <property type="match status" value="1"/>
</dbReference>
<evidence type="ECO:0000259" key="6">
    <source>
        <dbReference type="SMART" id="SM00363"/>
    </source>
</evidence>
<dbReference type="InterPro" id="IPR050188">
    <property type="entry name" value="RluA_PseudoU_synthase"/>
</dbReference>
<dbReference type="CDD" id="cd00165">
    <property type="entry name" value="S4"/>
    <property type="match status" value="1"/>
</dbReference>
<comment type="similarity">
    <text evidence="1 5">Belongs to the pseudouridine synthase RluA family.</text>
</comment>
<evidence type="ECO:0000313" key="7">
    <source>
        <dbReference type="EMBL" id="HHS63314.1"/>
    </source>
</evidence>
<dbReference type="GO" id="GO:0003723">
    <property type="term" value="F:RNA binding"/>
    <property type="evidence" value="ECO:0007669"/>
    <property type="project" value="UniProtKB-KW"/>
</dbReference>
<feature type="active site" evidence="3">
    <location>
        <position position="142"/>
    </location>
</feature>
<dbReference type="InterPro" id="IPR006145">
    <property type="entry name" value="PsdUridine_synth_RsuA/RluA"/>
</dbReference>
<sequence length="326" mass="37451">MPTIEQEFRRKVSEKQWGTRIDQYLYISGIGLSRNLIQKLIKQKKVLVNNKPVKCSYRVKEGDEIYAIFELQTSPEIKPEDIPLDIIYEDEDIVVVNKPKGIIVHPARGHFEHTMVNALLHHCGRLPSLTDEVRPGVLHRLDKDTTGLIIFAKTDEALSNLGKAIARREIQKKYDVLCWNYPGMNEGIIEAPIGRSSVMRTKMTVTPLSSKMATTKYLVLNKFPIASYLKVWLITGRTHQIRVHLNYIGCPVIGDKDYGGRSPNVIKKSVYLSNFQEILKLIDRQALHASELEFRHPRTKQRLYFSAPLPDDMQKVLGYLKDKFPE</sequence>
<evidence type="ECO:0000256" key="5">
    <source>
        <dbReference type="RuleBase" id="RU362028"/>
    </source>
</evidence>
<dbReference type="InterPro" id="IPR036986">
    <property type="entry name" value="S4_RNA-bd_sf"/>
</dbReference>
<keyword evidence="4" id="KW-0694">RNA-binding</keyword>
<dbReference type="PANTHER" id="PTHR21600">
    <property type="entry name" value="MITOCHONDRIAL RNA PSEUDOURIDINE SYNTHASE"/>
    <property type="match status" value="1"/>
</dbReference>
<dbReference type="Pfam" id="PF01479">
    <property type="entry name" value="S4"/>
    <property type="match status" value="1"/>
</dbReference>
<comment type="function">
    <text evidence="5">Responsible for synthesis of pseudouridine from uracil.</text>
</comment>
<feature type="domain" description="RNA-binding S4" evidence="6">
    <location>
        <begin position="19"/>
        <end position="83"/>
    </location>
</feature>
<protein>
    <recommendedName>
        <fullName evidence="5">Pseudouridine synthase</fullName>
        <ecNumber evidence="5">5.4.99.-</ecNumber>
    </recommendedName>
</protein>
<proteinExistence type="inferred from homology"/>
<dbReference type="PROSITE" id="PS50889">
    <property type="entry name" value="S4"/>
    <property type="match status" value="1"/>
</dbReference>
<dbReference type="SUPFAM" id="SSF55120">
    <property type="entry name" value="Pseudouridine synthase"/>
    <property type="match status" value="1"/>
</dbReference>
<dbReference type="InterPro" id="IPR006225">
    <property type="entry name" value="PsdUridine_synth_RluC/D"/>
</dbReference>
<dbReference type="EC" id="5.4.99.-" evidence="5"/>
<dbReference type="InterPro" id="IPR020103">
    <property type="entry name" value="PsdUridine_synth_cat_dom_sf"/>
</dbReference>
<dbReference type="PANTHER" id="PTHR21600:SF44">
    <property type="entry name" value="RIBOSOMAL LARGE SUBUNIT PSEUDOURIDINE SYNTHASE D"/>
    <property type="match status" value="1"/>
</dbReference>
<dbReference type="SMART" id="SM00363">
    <property type="entry name" value="S4"/>
    <property type="match status" value="1"/>
</dbReference>
<evidence type="ECO:0000256" key="3">
    <source>
        <dbReference type="PIRSR" id="PIRSR606225-1"/>
    </source>
</evidence>
<dbReference type="AlphaFoldDB" id="A0A7C6AGC6"/>
<organism evidence="7">
    <name type="scientific">candidate division WOR-3 bacterium</name>
    <dbReference type="NCBI Taxonomy" id="2052148"/>
    <lineage>
        <taxon>Bacteria</taxon>
        <taxon>Bacteria division WOR-3</taxon>
    </lineage>
</organism>
<keyword evidence="2 5" id="KW-0413">Isomerase</keyword>
<name>A0A7C6AGC6_UNCW3</name>
<dbReference type="NCBIfam" id="TIGR00005">
    <property type="entry name" value="rluA_subfam"/>
    <property type="match status" value="1"/>
</dbReference>
<dbReference type="EMBL" id="DTHJ01000138">
    <property type="protein sequence ID" value="HHS63314.1"/>
    <property type="molecule type" value="Genomic_DNA"/>
</dbReference>
<accession>A0A7C6AGC6</accession>
<dbReference type="CDD" id="cd02869">
    <property type="entry name" value="PseudoU_synth_RluA_like"/>
    <property type="match status" value="1"/>
</dbReference>
<dbReference type="Gene3D" id="3.10.290.10">
    <property type="entry name" value="RNA-binding S4 domain"/>
    <property type="match status" value="1"/>
</dbReference>
<dbReference type="GO" id="GO:0120159">
    <property type="term" value="F:rRNA pseudouridine synthase activity"/>
    <property type="evidence" value="ECO:0007669"/>
    <property type="project" value="UniProtKB-ARBA"/>
</dbReference>
<evidence type="ECO:0000256" key="2">
    <source>
        <dbReference type="ARBA" id="ARBA00023235"/>
    </source>
</evidence>
<evidence type="ECO:0000256" key="4">
    <source>
        <dbReference type="PROSITE-ProRule" id="PRU00182"/>
    </source>
</evidence>
<dbReference type="Gene3D" id="3.30.2350.10">
    <property type="entry name" value="Pseudouridine synthase"/>
    <property type="match status" value="1"/>
</dbReference>
<comment type="catalytic activity">
    <reaction evidence="5">
        <text>a uridine in RNA = a pseudouridine in RNA</text>
        <dbReference type="Rhea" id="RHEA:48348"/>
        <dbReference type="Rhea" id="RHEA-COMP:12068"/>
        <dbReference type="Rhea" id="RHEA-COMP:12069"/>
        <dbReference type="ChEBI" id="CHEBI:65314"/>
        <dbReference type="ChEBI" id="CHEBI:65315"/>
    </reaction>
</comment>
<dbReference type="GO" id="GO:0000455">
    <property type="term" value="P:enzyme-directed rRNA pseudouridine synthesis"/>
    <property type="evidence" value="ECO:0007669"/>
    <property type="project" value="TreeGrafter"/>
</dbReference>
<gene>
    <name evidence="7" type="ORF">ENV70_06865</name>
</gene>
<evidence type="ECO:0000256" key="1">
    <source>
        <dbReference type="ARBA" id="ARBA00010876"/>
    </source>
</evidence>
<dbReference type="PROSITE" id="PS01129">
    <property type="entry name" value="PSI_RLU"/>
    <property type="match status" value="1"/>
</dbReference>
<dbReference type="SUPFAM" id="SSF55174">
    <property type="entry name" value="Alpha-L RNA-binding motif"/>
    <property type="match status" value="1"/>
</dbReference>